<dbReference type="EMBL" id="KZ988363">
    <property type="protein sequence ID" value="RKP12358.1"/>
    <property type="molecule type" value="Genomic_DNA"/>
</dbReference>
<evidence type="ECO:0000256" key="2">
    <source>
        <dbReference type="SAM" id="Phobius"/>
    </source>
</evidence>
<gene>
    <name evidence="3" type="ORF">BJ684DRAFT_21091</name>
</gene>
<feature type="transmembrane region" description="Helical" evidence="2">
    <location>
        <begin position="49"/>
        <end position="66"/>
    </location>
</feature>
<feature type="compositionally biased region" description="Basic and acidic residues" evidence="1">
    <location>
        <begin position="1"/>
        <end position="14"/>
    </location>
</feature>
<dbReference type="Proteomes" id="UP000267251">
    <property type="component" value="Unassembled WGS sequence"/>
</dbReference>
<feature type="region of interest" description="Disordered" evidence="1">
    <location>
        <begin position="1"/>
        <end position="22"/>
    </location>
</feature>
<evidence type="ECO:0000313" key="4">
    <source>
        <dbReference type="Proteomes" id="UP000267251"/>
    </source>
</evidence>
<dbReference type="OrthoDB" id="192748at2759"/>
<accession>A0A4P9Y0T1</accession>
<name>A0A4P9Y0T1_9FUNG</name>
<evidence type="ECO:0000313" key="3">
    <source>
        <dbReference type="EMBL" id="RKP12358.1"/>
    </source>
</evidence>
<dbReference type="AlphaFoldDB" id="A0A4P9Y0T1"/>
<keyword evidence="2" id="KW-0472">Membrane</keyword>
<keyword evidence="4" id="KW-1185">Reference proteome</keyword>
<proteinExistence type="predicted"/>
<sequence length="107" mass="12830">MSYDPIKDLAERQPPKPSPYRGDPVRMEKLIRRVERTARPPPWTRWSQLLGYALGFGVTVYSVLYYDPGYTHHCYTPIRRWVAKKKEEFWTLDAEDEQELEEQGRVW</sequence>
<organism evidence="3 4">
    <name type="scientific">Piptocephalis cylindrospora</name>
    <dbReference type="NCBI Taxonomy" id="1907219"/>
    <lineage>
        <taxon>Eukaryota</taxon>
        <taxon>Fungi</taxon>
        <taxon>Fungi incertae sedis</taxon>
        <taxon>Zoopagomycota</taxon>
        <taxon>Zoopagomycotina</taxon>
        <taxon>Zoopagomycetes</taxon>
        <taxon>Zoopagales</taxon>
        <taxon>Piptocephalidaceae</taxon>
        <taxon>Piptocephalis</taxon>
    </lineage>
</organism>
<protein>
    <submittedName>
        <fullName evidence="3">Uncharacterized protein</fullName>
    </submittedName>
</protein>
<keyword evidence="2" id="KW-0812">Transmembrane</keyword>
<reference evidence="4" key="1">
    <citation type="journal article" date="2018" name="Nat. Microbiol.">
        <title>Leveraging single-cell genomics to expand the fungal tree of life.</title>
        <authorList>
            <person name="Ahrendt S.R."/>
            <person name="Quandt C.A."/>
            <person name="Ciobanu D."/>
            <person name="Clum A."/>
            <person name="Salamov A."/>
            <person name="Andreopoulos B."/>
            <person name="Cheng J.F."/>
            <person name="Woyke T."/>
            <person name="Pelin A."/>
            <person name="Henrissat B."/>
            <person name="Reynolds N.K."/>
            <person name="Benny G.L."/>
            <person name="Smith M.E."/>
            <person name="James T.Y."/>
            <person name="Grigoriev I.V."/>
        </authorList>
    </citation>
    <scope>NUCLEOTIDE SEQUENCE [LARGE SCALE GENOMIC DNA]</scope>
</reference>
<keyword evidence="2" id="KW-1133">Transmembrane helix</keyword>
<evidence type="ECO:0000256" key="1">
    <source>
        <dbReference type="SAM" id="MobiDB-lite"/>
    </source>
</evidence>